<dbReference type="Pfam" id="PF05935">
    <property type="entry name" value="Arylsulfotrans"/>
    <property type="match status" value="1"/>
</dbReference>
<dbReference type="Pfam" id="PF00088">
    <property type="entry name" value="Trefoil"/>
    <property type="match status" value="3"/>
</dbReference>
<dbReference type="GO" id="GO:0004062">
    <property type="term" value="F:aryl sulfotransferase activity"/>
    <property type="evidence" value="ECO:0007669"/>
    <property type="project" value="InterPro"/>
</dbReference>
<dbReference type="PhylomeDB" id="A0A0G4GN27"/>
<dbReference type="PANTHER" id="PTHR35340:SF5">
    <property type="entry name" value="ASST-DOMAIN-CONTAINING PROTEIN"/>
    <property type="match status" value="1"/>
</dbReference>
<dbReference type="InParanoid" id="A0A0G4GN27"/>
<evidence type="ECO:0000256" key="2">
    <source>
        <dbReference type="PROSITE-ProRule" id="PRU00779"/>
    </source>
</evidence>
<dbReference type="InterPro" id="IPR000519">
    <property type="entry name" value="P_trefoil_dom"/>
</dbReference>
<dbReference type="VEuPathDB" id="CryptoDB:Vbra_3369"/>
<evidence type="ECO:0000313" key="5">
    <source>
        <dbReference type="Proteomes" id="UP000041254"/>
    </source>
</evidence>
<dbReference type="InterPro" id="IPR044913">
    <property type="entry name" value="P_trefoil_dom_sf"/>
</dbReference>
<feature type="domain" description="P-type" evidence="3">
    <location>
        <begin position="734"/>
        <end position="777"/>
    </location>
</feature>
<dbReference type="PROSITE" id="PS51448">
    <property type="entry name" value="P_TREFOIL_2"/>
    <property type="match status" value="3"/>
</dbReference>
<feature type="domain" description="P-type" evidence="3">
    <location>
        <begin position="679"/>
        <end position="728"/>
    </location>
</feature>
<evidence type="ECO:0000313" key="4">
    <source>
        <dbReference type="EMBL" id="CEM31604.1"/>
    </source>
</evidence>
<reference evidence="4 5" key="1">
    <citation type="submission" date="2014-11" db="EMBL/GenBank/DDBJ databases">
        <authorList>
            <person name="Zhu J."/>
            <person name="Qi W."/>
            <person name="Song R."/>
        </authorList>
    </citation>
    <scope>NUCLEOTIDE SEQUENCE [LARGE SCALE GENOMIC DNA]</scope>
</reference>
<feature type="disulfide bond" evidence="2">
    <location>
        <begin position="793"/>
        <end position="808"/>
    </location>
</feature>
<dbReference type="InterPro" id="IPR010262">
    <property type="entry name" value="Arylsulfotransferase_bact"/>
</dbReference>
<dbReference type="STRING" id="1169540.A0A0G4GN27"/>
<dbReference type="AlphaFoldDB" id="A0A0G4GN27"/>
<name>A0A0G4GN27_VITBC</name>
<dbReference type="EMBL" id="CDMY01000729">
    <property type="protein sequence ID" value="CEM31604.1"/>
    <property type="molecule type" value="Genomic_DNA"/>
</dbReference>
<evidence type="ECO:0000259" key="3">
    <source>
        <dbReference type="PROSITE" id="PS51448"/>
    </source>
</evidence>
<dbReference type="InterPro" id="IPR053143">
    <property type="entry name" value="Arylsulfate_ST"/>
</dbReference>
<dbReference type="SUPFAM" id="SSF57492">
    <property type="entry name" value="Trefoil"/>
    <property type="match status" value="2"/>
</dbReference>
<feature type="domain" description="P-type" evidence="3">
    <location>
        <begin position="778"/>
        <end position="821"/>
    </location>
</feature>
<comment type="caution">
    <text evidence="2">Lacks conserved residue(s) required for the propagation of feature annotation.</text>
</comment>
<dbReference type="CDD" id="cd00111">
    <property type="entry name" value="Trefoil"/>
    <property type="match status" value="3"/>
</dbReference>
<dbReference type="SUPFAM" id="SSF50998">
    <property type="entry name" value="Quinoprotein alcohol dehydrogenase-like"/>
    <property type="match status" value="1"/>
</dbReference>
<keyword evidence="5" id="KW-1185">Reference proteome</keyword>
<accession>A0A0G4GN27</accession>
<dbReference type="SMART" id="SM00018">
    <property type="entry name" value="PD"/>
    <property type="match status" value="2"/>
</dbReference>
<organism evidence="4 5">
    <name type="scientific">Vitrella brassicaformis (strain CCMP3155)</name>
    <dbReference type="NCBI Taxonomy" id="1169540"/>
    <lineage>
        <taxon>Eukaryota</taxon>
        <taxon>Sar</taxon>
        <taxon>Alveolata</taxon>
        <taxon>Colpodellida</taxon>
        <taxon>Vitrellaceae</taxon>
        <taxon>Vitrella</taxon>
    </lineage>
</organism>
<gene>
    <name evidence="4" type="ORF">Vbra_3369</name>
</gene>
<proteinExistence type="predicted"/>
<dbReference type="OrthoDB" id="5427350at2759"/>
<dbReference type="Proteomes" id="UP000041254">
    <property type="component" value="Unassembled WGS sequence"/>
</dbReference>
<sequence length="830" mass="93727">MISPSFVCGRNQENILRGYSEDARIASHFAYIHPQPEESFVSPFTSIIMRPGALLWNDQGPLQQVVRESVEVVIEGEQSGIREALTTISRDNVTIVFDVGGAFVPGERVTVSVKEGITLVPIDQQHGGEREVLGAFSWRFTIASRRTAVHYFRAMRELASTRSMMEARIGGAGEDEKNRLLTDFKHRDARRELGVYWSSLPENSTATAKQRVIKAYKTLPEDYPAVDVLVPPVKGKTADGFIVVAPLRHPDVSVHQYLLIIDENGEPIWFDRFPNANDGWNGWSTRDFKVQDNGLLSYISATGGWSVLDHSYEEVRHIRPKNGYITNDHDMKIREDNHVLLLAYDHRGNVNFLWRGTQVTNVLGFVVQELDDEDNLVWQWNGWDHMHGAMQEIQNTTGQGFFDGEGFFDQLHANSVAWTPDGHVLVSLRHLSQIIKINRKTGAIMWKLGGIDSDFSFEGDDPGPSWQHDARLHAGGILTVFDNGSERRPPWSRAVEYELDQKKMVAKKIWEYRDNPDRFGVAMGGFDYLENGNLVVNFAGVEPDTNPFYTEVTRRGEKVLELSVEPGMAYRAMKYPWWGVPSTRPQLVMDEKNASLHFSWNGATHIHEWRVYGGLDPETRDLITSIPKKQFEHSILLAETPHSPVNSCLYYRVEAIDIEHRVNRTSATLLSPWCSSLGAMCLMDDAEKEDCAEDKPSLDAKECKSRGCCYRPPAASSKDGVPWCFRPRQRAPNGACASGRGRANASWKGIRREQCVAQGACWRETDEVGVPWCFHAGDTCRQTDTTRHRAIDCGYRGIHPKECISRGCCWSSEQESCSLPTADNAWSSRF</sequence>
<keyword evidence="1 2" id="KW-1015">Disulfide bond</keyword>
<dbReference type="InterPro" id="IPR011047">
    <property type="entry name" value="Quinoprotein_ADH-like_sf"/>
</dbReference>
<evidence type="ECO:0000256" key="1">
    <source>
        <dbReference type="ARBA" id="ARBA00023157"/>
    </source>
</evidence>
<dbReference type="PANTHER" id="PTHR35340">
    <property type="entry name" value="PQQ ENZYME REPEAT PROTEIN-RELATED"/>
    <property type="match status" value="1"/>
</dbReference>
<protein>
    <recommendedName>
        <fullName evidence="3">P-type domain-containing protein</fullName>
    </recommendedName>
</protein>
<dbReference type="Gene3D" id="4.10.110.10">
    <property type="entry name" value="Spasmolytic Protein, domain 1"/>
    <property type="match status" value="3"/>
</dbReference>